<dbReference type="Pfam" id="PF22807">
    <property type="entry name" value="TrAA12"/>
    <property type="match status" value="1"/>
</dbReference>
<dbReference type="AlphaFoldDB" id="A0A9X0AWT4"/>
<accession>A0A9X0AWT4</accession>
<keyword evidence="3" id="KW-1185">Reference proteome</keyword>
<dbReference type="OrthoDB" id="507128at2759"/>
<reference evidence="2" key="1">
    <citation type="submission" date="2022-11" db="EMBL/GenBank/DDBJ databases">
        <title>Genome Resource of Sclerotinia nivalis Strain SnTB1, a Plant Pathogen Isolated from American Ginseng.</title>
        <authorList>
            <person name="Fan S."/>
        </authorList>
    </citation>
    <scope>NUCLEOTIDE SEQUENCE</scope>
    <source>
        <strain evidence="2">SnTB1</strain>
    </source>
</reference>
<feature type="domain" description="Pyrroloquinoline quinone-dependent pyranose dehydrogenase beta-propeller" evidence="1">
    <location>
        <begin position="10"/>
        <end position="118"/>
    </location>
</feature>
<evidence type="ECO:0000313" key="3">
    <source>
        <dbReference type="Proteomes" id="UP001152300"/>
    </source>
</evidence>
<dbReference type="EMBL" id="JAPEIS010000001">
    <property type="protein sequence ID" value="KAJ8070059.1"/>
    <property type="molecule type" value="Genomic_DNA"/>
</dbReference>
<dbReference type="Proteomes" id="UP001152300">
    <property type="component" value="Unassembled WGS sequence"/>
</dbReference>
<comment type="caution">
    <text evidence="2">The sequence shown here is derived from an EMBL/GenBank/DDBJ whole genome shotgun (WGS) entry which is preliminary data.</text>
</comment>
<protein>
    <recommendedName>
        <fullName evidence="1">Pyrroloquinoline quinone-dependent pyranose dehydrogenase beta-propeller domain-containing protein</fullName>
    </recommendedName>
</protein>
<proteinExistence type="predicted"/>
<sequence>MELHSSNRHSRKLQPNHHNKQLDMIFLANGTEAFISFHGSLETTPPVGYRISSITFNPNTGLPISPPTSTVSTTDIISNSNSSFCPSNCFRPVSMALDTLGRLFVSSDATGEIWVMVRTGSVEKESERI</sequence>
<evidence type="ECO:0000313" key="2">
    <source>
        <dbReference type="EMBL" id="KAJ8070059.1"/>
    </source>
</evidence>
<gene>
    <name evidence="2" type="ORF">OCU04_000456</name>
</gene>
<name>A0A9X0AWT4_9HELO</name>
<organism evidence="2 3">
    <name type="scientific">Sclerotinia nivalis</name>
    <dbReference type="NCBI Taxonomy" id="352851"/>
    <lineage>
        <taxon>Eukaryota</taxon>
        <taxon>Fungi</taxon>
        <taxon>Dikarya</taxon>
        <taxon>Ascomycota</taxon>
        <taxon>Pezizomycotina</taxon>
        <taxon>Leotiomycetes</taxon>
        <taxon>Helotiales</taxon>
        <taxon>Sclerotiniaceae</taxon>
        <taxon>Sclerotinia</taxon>
    </lineage>
</organism>
<evidence type="ECO:0000259" key="1">
    <source>
        <dbReference type="Pfam" id="PF22807"/>
    </source>
</evidence>
<dbReference type="InterPro" id="IPR054539">
    <property type="entry name" value="Beta-prop_PDH"/>
</dbReference>